<dbReference type="InterPro" id="IPR050810">
    <property type="entry name" value="Bact_Secretion_Sys_Channel"/>
</dbReference>
<dbReference type="PANTHER" id="PTHR30332:SF17">
    <property type="entry name" value="TYPE IV PILIATION SYSTEM PROTEIN DR_0774-RELATED"/>
    <property type="match status" value="1"/>
</dbReference>
<sequence>MTVFRMTAKAAPAGLTTLAVLAALATLAVSAPVVHAQGKAKPATAPAATAATAAIATTPSGLPGTAAGNASSVQMAQQIDLAEGKSTLMHLPYPAARLAVGDARVADVILINPSEVYMLGKATGTTNLILWNKANQATIIDISVGIDAAPLRQQFAALFPTERDIVVTVSGNALILSGSVADTIRAGQVVAVATAYLQRGARGAMSQAPAQSGAGAAATAGAAGNGGPGSAGAPLTAVDSGASLLTGGTAVGSAASRVVNMLSVAAPQQVMLEVKIAEVSKSLVDQLGASIGVAGTAGNWTYSLLSNLLTGNASKLDAFNGKNGNFATLDAQKRDGLVKILAEPTVMAISGQEASFLAGGKIYIPVAQDGTGGSSRVTLEEKEYGVAVKFTPTVLEGGRINLRVAPEVSEINREGIGISATGSTATAILPAFTTRRASTTVQLYDGQSFAIGGLIKNNVTTSIKAFPGLGEIPILGALFRSSDFQSDRTELVFIVTPHLARPLAPNPKLPTDDYVPPNRFDFFGMGKMEGRAPAPASTPAPAAAPAPAEATPTATGFDVK</sequence>
<dbReference type="Pfam" id="PF00263">
    <property type="entry name" value="Secretin"/>
    <property type="match status" value="1"/>
</dbReference>
<dbReference type="RefSeq" id="WP_019924817.1">
    <property type="nucleotide sequence ID" value="NZ_CP140152.1"/>
</dbReference>
<dbReference type="PANTHER" id="PTHR30332">
    <property type="entry name" value="PROBABLE GENERAL SECRETION PATHWAY PROTEIN D"/>
    <property type="match status" value="1"/>
</dbReference>
<accession>A0ABZ0Y026</accession>
<dbReference type="InterPro" id="IPR004846">
    <property type="entry name" value="T2SS/T3SS_dom"/>
</dbReference>
<protein>
    <submittedName>
        <fullName evidence="6">Type II and III secretion system protein family protein</fullName>
    </submittedName>
</protein>
<evidence type="ECO:0000256" key="3">
    <source>
        <dbReference type="SAM" id="SignalP"/>
    </source>
</evidence>
<feature type="domain" description="Type II/III secretion system secretin-like" evidence="4">
    <location>
        <begin position="332"/>
        <end position="500"/>
    </location>
</feature>
<keyword evidence="7" id="KW-1185">Reference proteome</keyword>
<evidence type="ECO:0000313" key="6">
    <source>
        <dbReference type="EMBL" id="WQH05386.1"/>
    </source>
</evidence>
<dbReference type="Proteomes" id="UP001326110">
    <property type="component" value="Chromosome"/>
</dbReference>
<feature type="chain" id="PRO_5047235573" evidence="3">
    <location>
        <begin position="37"/>
        <end position="560"/>
    </location>
</feature>
<reference evidence="6 7" key="1">
    <citation type="submission" date="2023-11" db="EMBL/GenBank/DDBJ databases">
        <title>MicrobeMod: A computational toolkit for identifying prokaryotic methylation and restriction-modification with nanopore sequencing.</title>
        <authorList>
            <person name="Crits-Christoph A."/>
            <person name="Kang S.C."/>
            <person name="Lee H."/>
            <person name="Ostrov N."/>
        </authorList>
    </citation>
    <scope>NUCLEOTIDE SEQUENCE [LARGE SCALE GENOMIC DNA]</scope>
    <source>
        <strain evidence="6 7">ATCC 25935</strain>
    </source>
</reference>
<dbReference type="InterPro" id="IPR001775">
    <property type="entry name" value="GspD/PilQ"/>
</dbReference>
<organism evidence="6 7">
    <name type="scientific">Duganella zoogloeoides</name>
    <dbReference type="NCBI Taxonomy" id="75659"/>
    <lineage>
        <taxon>Bacteria</taxon>
        <taxon>Pseudomonadati</taxon>
        <taxon>Pseudomonadota</taxon>
        <taxon>Betaproteobacteria</taxon>
        <taxon>Burkholderiales</taxon>
        <taxon>Oxalobacteraceae</taxon>
        <taxon>Telluria group</taxon>
        <taxon>Duganella</taxon>
    </lineage>
</organism>
<name>A0ABZ0Y026_9BURK</name>
<feature type="signal peptide" evidence="3">
    <location>
        <begin position="1"/>
        <end position="36"/>
    </location>
</feature>
<dbReference type="EMBL" id="CP140152">
    <property type="protein sequence ID" value="WQH05386.1"/>
    <property type="molecule type" value="Genomic_DNA"/>
</dbReference>
<feature type="domain" description="Pilus formation protein N-terminal" evidence="5">
    <location>
        <begin position="76"/>
        <end position="144"/>
    </location>
</feature>
<dbReference type="InterPro" id="IPR032789">
    <property type="entry name" value="T2SS-T3SS_pil_N"/>
</dbReference>
<proteinExistence type="inferred from homology"/>
<dbReference type="PRINTS" id="PR00811">
    <property type="entry name" value="BCTERIALGSPD"/>
</dbReference>
<evidence type="ECO:0000259" key="4">
    <source>
        <dbReference type="Pfam" id="PF00263"/>
    </source>
</evidence>
<gene>
    <name evidence="6" type="ORF">SR858_03350</name>
</gene>
<keyword evidence="3" id="KW-0732">Signal</keyword>
<evidence type="ECO:0000313" key="7">
    <source>
        <dbReference type="Proteomes" id="UP001326110"/>
    </source>
</evidence>
<dbReference type="Pfam" id="PF13629">
    <property type="entry name" value="T2SS-T3SS_pil_N"/>
    <property type="match status" value="1"/>
</dbReference>
<feature type="compositionally biased region" description="Low complexity" evidence="2">
    <location>
        <begin position="545"/>
        <end position="560"/>
    </location>
</feature>
<evidence type="ECO:0000256" key="2">
    <source>
        <dbReference type="SAM" id="MobiDB-lite"/>
    </source>
</evidence>
<feature type="region of interest" description="Disordered" evidence="2">
    <location>
        <begin position="531"/>
        <end position="560"/>
    </location>
</feature>
<evidence type="ECO:0000259" key="5">
    <source>
        <dbReference type="Pfam" id="PF13629"/>
    </source>
</evidence>
<comment type="similarity">
    <text evidence="1">Belongs to the bacterial secretin family.</text>
</comment>
<evidence type="ECO:0000256" key="1">
    <source>
        <dbReference type="RuleBase" id="RU004003"/>
    </source>
</evidence>